<feature type="transmembrane region" description="Helical" evidence="1">
    <location>
        <begin position="109"/>
        <end position="133"/>
    </location>
</feature>
<dbReference type="Pfam" id="PF11026">
    <property type="entry name" value="DUF2721"/>
    <property type="match status" value="1"/>
</dbReference>
<proteinExistence type="predicted"/>
<dbReference type="InterPro" id="IPR021279">
    <property type="entry name" value="DUF2721"/>
</dbReference>
<protein>
    <submittedName>
        <fullName evidence="2">DNA, contig: SP658</fullName>
    </submittedName>
</protein>
<reference evidence="2 3" key="1">
    <citation type="submission" date="2014-08" db="EMBL/GenBank/DDBJ databases">
        <title>Whole genome shotgun sequence of Sphingomonas paucimobilis NBRC 13935.</title>
        <authorList>
            <person name="Hosoyama A."/>
            <person name="Hashimoto M."/>
            <person name="Hosoyama Y."/>
            <person name="Noguchi M."/>
            <person name="Uohara A."/>
            <person name="Ohji S."/>
            <person name="Katano-Makiyama Y."/>
            <person name="Ichikawa N."/>
            <person name="Kimura A."/>
            <person name="Yamazoe A."/>
            <person name="Fujita N."/>
        </authorList>
    </citation>
    <scope>NUCLEOTIDE SEQUENCE [LARGE SCALE GENOMIC DNA]</scope>
    <source>
        <strain evidence="2 3">NBRC 13935</strain>
    </source>
</reference>
<keyword evidence="3" id="KW-1185">Reference proteome</keyword>
<comment type="caution">
    <text evidence="2">The sequence shown here is derived from an EMBL/GenBank/DDBJ whole genome shotgun (WGS) entry which is preliminary data.</text>
</comment>
<evidence type="ECO:0000313" key="3">
    <source>
        <dbReference type="Proteomes" id="UP000032025"/>
    </source>
</evidence>
<evidence type="ECO:0000256" key="1">
    <source>
        <dbReference type="SAM" id="Phobius"/>
    </source>
</evidence>
<dbReference type="RefSeq" id="WP_007406979.1">
    <property type="nucleotide sequence ID" value="NZ_BBJS01000058.1"/>
</dbReference>
<dbReference type="GeneID" id="78528139"/>
<sequence>MPTLPAVTTIAQTIQLSLAPVFMLAAIGQLLNVLAGRLARVIDRARALELMIHKIDHGPDLMRHKWELRLLDRRMSIINAALLMAVSSAVMACIVIAVLFIANIGKYHFGTWIAIAFILSVSLLILCLVAFTVEVRISLRAIHVRKEILD</sequence>
<dbReference type="EMBL" id="BBJS01000058">
    <property type="protein sequence ID" value="GAN15491.1"/>
    <property type="molecule type" value="Genomic_DNA"/>
</dbReference>
<feature type="transmembrane region" description="Helical" evidence="1">
    <location>
        <begin position="77"/>
        <end position="103"/>
    </location>
</feature>
<organism evidence="2 3">
    <name type="scientific">Sphingomonas paucimobilis NBRC 13935</name>
    <dbReference type="NCBI Taxonomy" id="1219050"/>
    <lineage>
        <taxon>Bacteria</taxon>
        <taxon>Pseudomonadati</taxon>
        <taxon>Pseudomonadota</taxon>
        <taxon>Alphaproteobacteria</taxon>
        <taxon>Sphingomonadales</taxon>
        <taxon>Sphingomonadaceae</taxon>
        <taxon>Sphingomonas</taxon>
    </lineage>
</organism>
<dbReference type="Proteomes" id="UP000032025">
    <property type="component" value="Unassembled WGS sequence"/>
</dbReference>
<evidence type="ECO:0000313" key="2">
    <source>
        <dbReference type="EMBL" id="GAN15491.1"/>
    </source>
</evidence>
<keyword evidence="1" id="KW-1133">Transmembrane helix</keyword>
<dbReference type="AlphaFoldDB" id="A0A0C9MY02"/>
<gene>
    <name evidence="2" type="ORF">SP6_58_00460</name>
</gene>
<accession>A0A0C9MY02</accession>
<keyword evidence="1" id="KW-0812">Transmembrane</keyword>
<keyword evidence="1" id="KW-0472">Membrane</keyword>
<feature type="transmembrane region" description="Helical" evidence="1">
    <location>
        <begin position="12"/>
        <end position="34"/>
    </location>
</feature>
<name>A0A0C9MY02_SPHPI</name>